<comment type="subcellular location">
    <subcellularLocation>
        <location evidence="1">Cell inner membrane</location>
        <topology evidence="1">Multi-pass membrane protein</topology>
    </subcellularLocation>
</comment>
<evidence type="ECO:0000256" key="6">
    <source>
        <dbReference type="ARBA" id="ARBA00022989"/>
    </source>
</evidence>
<reference evidence="9 10" key="1">
    <citation type="submission" date="2017-12" db="EMBL/GenBank/DDBJ databases">
        <authorList>
            <person name="Paulsen S."/>
            <person name="Gram L.K."/>
        </authorList>
    </citation>
    <scope>NUCLEOTIDE SEQUENCE [LARGE SCALE GENOMIC DNA]</scope>
    <source>
        <strain evidence="9 10">S2897</strain>
    </source>
</reference>
<accession>A0A5S3YG66</accession>
<keyword evidence="7 8" id="KW-0472">Membrane</keyword>
<organism evidence="9 10">
    <name type="scientific">Pseudoalteromonas ruthenica</name>
    <dbReference type="NCBI Taxonomy" id="151081"/>
    <lineage>
        <taxon>Bacteria</taxon>
        <taxon>Pseudomonadati</taxon>
        <taxon>Pseudomonadota</taxon>
        <taxon>Gammaproteobacteria</taxon>
        <taxon>Alteromonadales</taxon>
        <taxon>Pseudoalteromonadaceae</taxon>
        <taxon>Pseudoalteromonas</taxon>
    </lineage>
</organism>
<evidence type="ECO:0000256" key="1">
    <source>
        <dbReference type="ARBA" id="ARBA00004429"/>
    </source>
</evidence>
<keyword evidence="4" id="KW-0997">Cell inner membrane</keyword>
<dbReference type="GO" id="GO:0003333">
    <property type="term" value="P:amino acid transmembrane transport"/>
    <property type="evidence" value="ECO:0007669"/>
    <property type="project" value="InterPro"/>
</dbReference>
<evidence type="ECO:0000313" key="10">
    <source>
        <dbReference type="Proteomes" id="UP000305874"/>
    </source>
</evidence>
<sequence>QRRHYKTHALSKSENILQCTSIMLIVFVLLFVFSCVLSLSPEQMAEAKQANVSVLSYLANVYDNPYIAMLGPLVAFIAITSSFLGHFLGARESFN</sequence>
<feature type="non-terminal residue" evidence="9">
    <location>
        <position position="95"/>
    </location>
</feature>
<dbReference type="InterPro" id="IPR018227">
    <property type="entry name" value="Amino_acid_transport_2"/>
</dbReference>
<protein>
    <submittedName>
        <fullName evidence="9">HAAAP family serine/threonine permease</fullName>
    </submittedName>
</protein>
<evidence type="ECO:0000313" key="9">
    <source>
        <dbReference type="EMBL" id="TMP70577.1"/>
    </source>
</evidence>
<keyword evidence="2" id="KW-0813">Transport</keyword>
<evidence type="ECO:0000256" key="4">
    <source>
        <dbReference type="ARBA" id="ARBA00022519"/>
    </source>
</evidence>
<keyword evidence="3" id="KW-1003">Cell membrane</keyword>
<name>A0A5S3YG66_9GAMM</name>
<dbReference type="PANTHER" id="PTHR35334">
    <property type="entry name" value="SERINE TRANSPORTER"/>
    <property type="match status" value="1"/>
</dbReference>
<feature type="transmembrane region" description="Helical" evidence="8">
    <location>
        <begin position="21"/>
        <end position="39"/>
    </location>
</feature>
<dbReference type="AlphaFoldDB" id="A0A5S3YG66"/>
<dbReference type="EMBL" id="PNCG01000907">
    <property type="protein sequence ID" value="TMP70577.1"/>
    <property type="molecule type" value="Genomic_DNA"/>
</dbReference>
<evidence type="ECO:0000256" key="5">
    <source>
        <dbReference type="ARBA" id="ARBA00022692"/>
    </source>
</evidence>
<dbReference type="PANTHER" id="PTHR35334:SF2">
    <property type="entry name" value="SERINE TRANSPORTER SDAC"/>
    <property type="match status" value="1"/>
</dbReference>
<gene>
    <name evidence="9" type="ORF">CWC05_23080</name>
</gene>
<feature type="non-terminal residue" evidence="9">
    <location>
        <position position="1"/>
    </location>
</feature>
<comment type="caution">
    <text evidence="9">The sequence shown here is derived from an EMBL/GenBank/DDBJ whole genome shotgun (WGS) entry which is preliminary data.</text>
</comment>
<feature type="transmembrane region" description="Helical" evidence="8">
    <location>
        <begin position="66"/>
        <end position="89"/>
    </location>
</feature>
<keyword evidence="5 8" id="KW-0812">Transmembrane</keyword>
<evidence type="ECO:0000256" key="8">
    <source>
        <dbReference type="SAM" id="Phobius"/>
    </source>
</evidence>
<dbReference type="GO" id="GO:0005886">
    <property type="term" value="C:plasma membrane"/>
    <property type="evidence" value="ECO:0007669"/>
    <property type="project" value="UniProtKB-SubCell"/>
</dbReference>
<reference evidence="10" key="2">
    <citation type="submission" date="2019-06" db="EMBL/GenBank/DDBJ databases">
        <title>Co-occurence of chitin degradation, pigmentation and bioactivity in marine Pseudoalteromonas.</title>
        <authorList>
            <person name="Sonnenschein E.C."/>
            <person name="Bech P.K."/>
        </authorList>
    </citation>
    <scope>NUCLEOTIDE SEQUENCE [LARGE SCALE GENOMIC DNA]</scope>
    <source>
        <strain evidence="10">S2897</strain>
    </source>
</reference>
<evidence type="ECO:0000256" key="7">
    <source>
        <dbReference type="ARBA" id="ARBA00023136"/>
    </source>
</evidence>
<proteinExistence type="predicted"/>
<evidence type="ECO:0000256" key="3">
    <source>
        <dbReference type="ARBA" id="ARBA00022475"/>
    </source>
</evidence>
<evidence type="ECO:0000256" key="2">
    <source>
        <dbReference type="ARBA" id="ARBA00022448"/>
    </source>
</evidence>
<dbReference type="Proteomes" id="UP000305874">
    <property type="component" value="Unassembled WGS sequence"/>
</dbReference>
<keyword evidence="6 8" id="KW-1133">Transmembrane helix</keyword>